<dbReference type="Gene3D" id="1.10.1670.40">
    <property type="match status" value="1"/>
</dbReference>
<sequence>MSVSELRVSGVSESKANYIRNTASAFLDGRLVSSKLDRLTDQEVITVLTSVKGIGRWTAEMFLIFSLGRPDVFSFGDAGLMRAVNRLYGKKRPLTQDQIRKITRRWSPYRSYACILLWRSLA</sequence>
<dbReference type="Gene3D" id="1.10.340.30">
    <property type="entry name" value="Hypothetical protein, domain 2"/>
    <property type="match status" value="1"/>
</dbReference>
<dbReference type="EC" id="3.2.2.21" evidence="2"/>
<dbReference type="InterPro" id="IPR003265">
    <property type="entry name" value="HhH-GPD_domain"/>
</dbReference>
<dbReference type="Proteomes" id="UP000178448">
    <property type="component" value="Unassembled WGS sequence"/>
</dbReference>
<feature type="domain" description="HhH-GPD" evidence="5">
    <location>
        <begin position="1"/>
        <end position="122"/>
    </location>
</feature>
<evidence type="ECO:0000256" key="4">
    <source>
        <dbReference type="ARBA" id="ARBA00023204"/>
    </source>
</evidence>
<dbReference type="GO" id="GO:0032131">
    <property type="term" value="F:alkylated DNA binding"/>
    <property type="evidence" value="ECO:0007669"/>
    <property type="project" value="TreeGrafter"/>
</dbReference>
<evidence type="ECO:0000256" key="2">
    <source>
        <dbReference type="ARBA" id="ARBA00012000"/>
    </source>
</evidence>
<name>A0A1F5YQP2_9BACT</name>
<dbReference type="EMBL" id="MFJD01000008">
    <property type="protein sequence ID" value="OGG02425.1"/>
    <property type="molecule type" value="Genomic_DNA"/>
</dbReference>
<organism evidence="6 7">
    <name type="scientific">Candidatus Gottesmanbacteria bacterium RBG_16_52_11</name>
    <dbReference type="NCBI Taxonomy" id="1798374"/>
    <lineage>
        <taxon>Bacteria</taxon>
        <taxon>Candidatus Gottesmaniibacteriota</taxon>
    </lineage>
</organism>
<evidence type="ECO:0000313" key="6">
    <source>
        <dbReference type="EMBL" id="OGG02425.1"/>
    </source>
</evidence>
<evidence type="ECO:0000313" key="7">
    <source>
        <dbReference type="Proteomes" id="UP000178448"/>
    </source>
</evidence>
<dbReference type="PANTHER" id="PTHR43003">
    <property type="entry name" value="DNA-3-METHYLADENINE GLYCOSYLASE"/>
    <property type="match status" value="1"/>
</dbReference>
<keyword evidence="3" id="KW-0227">DNA damage</keyword>
<dbReference type="GO" id="GO:0032993">
    <property type="term" value="C:protein-DNA complex"/>
    <property type="evidence" value="ECO:0007669"/>
    <property type="project" value="TreeGrafter"/>
</dbReference>
<gene>
    <name evidence="6" type="ORF">A2Z33_05190</name>
</gene>
<dbReference type="InterPro" id="IPR051912">
    <property type="entry name" value="Alkylbase_DNA_Glycosylase/TA"/>
</dbReference>
<dbReference type="Pfam" id="PF00730">
    <property type="entry name" value="HhH-GPD"/>
    <property type="match status" value="1"/>
</dbReference>
<dbReference type="GO" id="GO:0006285">
    <property type="term" value="P:base-excision repair, AP site formation"/>
    <property type="evidence" value="ECO:0007669"/>
    <property type="project" value="TreeGrafter"/>
</dbReference>
<dbReference type="GO" id="GO:0005737">
    <property type="term" value="C:cytoplasm"/>
    <property type="evidence" value="ECO:0007669"/>
    <property type="project" value="TreeGrafter"/>
</dbReference>
<evidence type="ECO:0000256" key="3">
    <source>
        <dbReference type="ARBA" id="ARBA00022763"/>
    </source>
</evidence>
<reference evidence="6 7" key="1">
    <citation type="journal article" date="2016" name="Nat. Commun.">
        <title>Thousands of microbial genomes shed light on interconnected biogeochemical processes in an aquifer system.</title>
        <authorList>
            <person name="Anantharaman K."/>
            <person name="Brown C.T."/>
            <person name="Hug L.A."/>
            <person name="Sharon I."/>
            <person name="Castelle C.J."/>
            <person name="Probst A.J."/>
            <person name="Thomas B.C."/>
            <person name="Singh A."/>
            <person name="Wilkins M.J."/>
            <person name="Karaoz U."/>
            <person name="Brodie E.L."/>
            <person name="Williams K.H."/>
            <person name="Hubbard S.S."/>
            <person name="Banfield J.F."/>
        </authorList>
    </citation>
    <scope>NUCLEOTIDE SEQUENCE [LARGE SCALE GENOMIC DNA]</scope>
</reference>
<dbReference type="STRING" id="1798374.A2Z33_05190"/>
<accession>A0A1F5YQP2</accession>
<dbReference type="GO" id="GO:0043916">
    <property type="term" value="F:DNA-7-methylguanine glycosylase activity"/>
    <property type="evidence" value="ECO:0007669"/>
    <property type="project" value="TreeGrafter"/>
</dbReference>
<comment type="catalytic activity">
    <reaction evidence="1">
        <text>Hydrolysis of alkylated DNA, releasing 3-methyladenine, 3-methylguanine, 7-methylguanine and 7-methyladenine.</text>
        <dbReference type="EC" id="3.2.2.21"/>
    </reaction>
</comment>
<evidence type="ECO:0000259" key="5">
    <source>
        <dbReference type="SMART" id="SM00478"/>
    </source>
</evidence>
<dbReference type="CDD" id="cd00056">
    <property type="entry name" value="ENDO3c"/>
    <property type="match status" value="1"/>
</dbReference>
<proteinExistence type="predicted"/>
<dbReference type="SUPFAM" id="SSF48150">
    <property type="entry name" value="DNA-glycosylase"/>
    <property type="match status" value="1"/>
</dbReference>
<dbReference type="GO" id="GO:0008725">
    <property type="term" value="F:DNA-3-methyladenine glycosylase activity"/>
    <property type="evidence" value="ECO:0007669"/>
    <property type="project" value="TreeGrafter"/>
</dbReference>
<protein>
    <recommendedName>
        <fullName evidence="2">DNA-3-methyladenine glycosylase II</fullName>
        <ecNumber evidence="2">3.2.2.21</ecNumber>
    </recommendedName>
</protein>
<dbReference type="SMART" id="SM00478">
    <property type="entry name" value="ENDO3c"/>
    <property type="match status" value="1"/>
</dbReference>
<dbReference type="PANTHER" id="PTHR43003:SF5">
    <property type="entry name" value="DNA-3-METHYLADENINE GLYCOSYLASE"/>
    <property type="match status" value="1"/>
</dbReference>
<comment type="caution">
    <text evidence="6">The sequence shown here is derived from an EMBL/GenBank/DDBJ whole genome shotgun (WGS) entry which is preliminary data.</text>
</comment>
<dbReference type="AlphaFoldDB" id="A0A1F5YQP2"/>
<evidence type="ECO:0000256" key="1">
    <source>
        <dbReference type="ARBA" id="ARBA00000086"/>
    </source>
</evidence>
<keyword evidence="4" id="KW-0234">DNA repair</keyword>
<dbReference type="GO" id="GO:0006307">
    <property type="term" value="P:DNA alkylation repair"/>
    <property type="evidence" value="ECO:0007669"/>
    <property type="project" value="TreeGrafter"/>
</dbReference>
<dbReference type="InterPro" id="IPR011257">
    <property type="entry name" value="DNA_glycosylase"/>
</dbReference>